<protein>
    <recommendedName>
        <fullName evidence="2">RRXRR domain-containing protein</fullName>
    </recommendedName>
</protein>
<evidence type="ECO:0000256" key="1">
    <source>
        <dbReference type="SAM" id="MobiDB-lite"/>
    </source>
</evidence>
<organism evidence="3 4">
    <name type="scientific">Planktothrix agardhii CCAP 1459/11A</name>
    <dbReference type="NCBI Taxonomy" id="282420"/>
    <lineage>
        <taxon>Bacteria</taxon>
        <taxon>Bacillati</taxon>
        <taxon>Cyanobacteriota</taxon>
        <taxon>Cyanophyceae</taxon>
        <taxon>Oscillatoriophycideae</taxon>
        <taxon>Oscillatoriales</taxon>
        <taxon>Microcoleaceae</taxon>
        <taxon>Planktothrix</taxon>
    </lineage>
</organism>
<accession>A0A4P5ZV13</accession>
<reference evidence="4" key="1">
    <citation type="submission" date="2019-02" db="EMBL/GenBank/DDBJ databases">
        <title>Draft genome sequence of Planktothrix agardhii NIES-905.</title>
        <authorList>
            <person name="Yamaguchi H."/>
            <person name="Suzuki S."/>
            <person name="Kawachi M."/>
        </authorList>
    </citation>
    <scope>NUCLEOTIDE SEQUENCE [LARGE SCALE GENOMIC DNA]</scope>
    <source>
        <strain evidence="4">CCAP 1459/11A</strain>
    </source>
</reference>
<evidence type="ECO:0000259" key="2">
    <source>
        <dbReference type="Pfam" id="PF14239"/>
    </source>
</evidence>
<gene>
    <name evidence="3" type="ORF">PA905_11770</name>
</gene>
<evidence type="ECO:0000313" key="4">
    <source>
        <dbReference type="Proteomes" id="UP000299794"/>
    </source>
</evidence>
<comment type="caution">
    <text evidence="3">The sequence shown here is derived from an EMBL/GenBank/DDBJ whole genome shotgun (WGS) entry which is preliminary data.</text>
</comment>
<dbReference type="EMBL" id="BJCD01000034">
    <property type="protein sequence ID" value="GDZ93341.1"/>
    <property type="molecule type" value="Genomic_DNA"/>
</dbReference>
<dbReference type="InterPro" id="IPR025938">
    <property type="entry name" value="RRXRR_dom"/>
</dbReference>
<evidence type="ECO:0000313" key="3">
    <source>
        <dbReference type="EMBL" id="GDZ93341.1"/>
    </source>
</evidence>
<dbReference type="Proteomes" id="UP000299794">
    <property type="component" value="Unassembled WGS sequence"/>
</dbReference>
<sequence length="195" mass="22495">MRVPVVDEDNKPLMPTTPARARKWIESGKAVKCWSDCGQFYVQLTIEPSGYTTQNLVIGIDPGKKFSGIGVQSAKFTLYTAHLILPFQTVRERMDTRRLMRRSRRGRRINRKVEFSKRNHRQKRFSNRRQGKLAPSIRANRQLELRIVSELFRIYPVAEIRYEYVKADVDLTSGRKRAKSGKGFSPPPNPPYTGG</sequence>
<feature type="compositionally biased region" description="Pro residues" evidence="1">
    <location>
        <begin position="185"/>
        <end position="195"/>
    </location>
</feature>
<dbReference type="Pfam" id="PF14239">
    <property type="entry name" value="RRXRR"/>
    <property type="match status" value="1"/>
</dbReference>
<dbReference type="RefSeq" id="WP_026787334.1">
    <property type="nucleotide sequence ID" value="NZ_BJCD01000034.1"/>
</dbReference>
<proteinExistence type="predicted"/>
<name>A0A4P5ZV13_PLAAG</name>
<feature type="region of interest" description="Disordered" evidence="1">
    <location>
        <begin position="175"/>
        <end position="195"/>
    </location>
</feature>
<dbReference type="AlphaFoldDB" id="A0A4P5ZV13"/>
<feature type="domain" description="RRXRR" evidence="2">
    <location>
        <begin position="3"/>
        <end position="176"/>
    </location>
</feature>